<keyword evidence="6 9" id="KW-0235">DNA replication</keyword>
<dbReference type="Pfam" id="PF02767">
    <property type="entry name" value="DNA_pol3_beta_2"/>
    <property type="match status" value="1"/>
</dbReference>
<evidence type="ECO:0000256" key="2">
    <source>
        <dbReference type="ARBA" id="ARBA00010752"/>
    </source>
</evidence>
<dbReference type="Gene3D" id="3.70.10.10">
    <property type="match status" value="1"/>
</dbReference>
<dbReference type="InterPro" id="IPR022637">
    <property type="entry name" value="DNA_polIII_beta_cen"/>
</dbReference>
<dbReference type="STRING" id="1802511.A3E15_00460"/>
<keyword evidence="5 9" id="KW-0548">Nucleotidyltransferase</keyword>
<dbReference type="EMBL" id="MGGX01000029">
    <property type="protein sequence ID" value="OGM54966.1"/>
    <property type="molecule type" value="Genomic_DNA"/>
</dbReference>
<dbReference type="InterPro" id="IPR022634">
    <property type="entry name" value="DNA_polIII_beta_N"/>
</dbReference>
<evidence type="ECO:0000313" key="14">
    <source>
        <dbReference type="Proteomes" id="UP000177794"/>
    </source>
</evidence>
<comment type="subcellular location">
    <subcellularLocation>
        <location evidence="1 9">Cytoplasm</location>
    </subcellularLocation>
</comment>
<dbReference type="Gene3D" id="3.10.150.10">
    <property type="entry name" value="DNA Polymerase III, subunit A, domain 2"/>
    <property type="match status" value="1"/>
</dbReference>
<dbReference type="GO" id="GO:0005737">
    <property type="term" value="C:cytoplasm"/>
    <property type="evidence" value="ECO:0007669"/>
    <property type="project" value="UniProtKB-SubCell"/>
</dbReference>
<keyword evidence="8" id="KW-0238">DNA-binding</keyword>
<dbReference type="PIRSF" id="PIRSF000804">
    <property type="entry name" value="DNA_pol_III_b"/>
    <property type="match status" value="1"/>
</dbReference>
<keyword evidence="3 9" id="KW-0963">Cytoplasm</keyword>
<organism evidence="13 14">
    <name type="scientific">Candidatus Woesebacteria bacterium RIFCSPHIGHO2_12_FULL_42_9</name>
    <dbReference type="NCBI Taxonomy" id="1802511"/>
    <lineage>
        <taxon>Bacteria</taxon>
        <taxon>Candidatus Woeseibacteriota</taxon>
    </lineage>
</organism>
<evidence type="ECO:0000256" key="7">
    <source>
        <dbReference type="ARBA" id="ARBA00022932"/>
    </source>
</evidence>
<dbReference type="Proteomes" id="UP000177794">
    <property type="component" value="Unassembled WGS sequence"/>
</dbReference>
<dbReference type="InterPro" id="IPR046938">
    <property type="entry name" value="DNA_clamp_sf"/>
</dbReference>
<dbReference type="Pfam" id="PF00712">
    <property type="entry name" value="DNA_pol3_beta"/>
    <property type="match status" value="1"/>
</dbReference>
<feature type="domain" description="DNA polymerase III beta sliding clamp C-terminal" evidence="12">
    <location>
        <begin position="245"/>
        <end position="367"/>
    </location>
</feature>
<evidence type="ECO:0000256" key="5">
    <source>
        <dbReference type="ARBA" id="ARBA00022695"/>
    </source>
</evidence>
<sequence>MKLETLQENFSRALSVASRFASAKAQLPVLGNIYLSANTNKLLICSTNLEVSVAIAIGAKVVTGGEITIPSRVISELITNLTPGPITLTSEKEVLEISSSNFSSSISGMNAADFPKVPESLGKNPFSIPKDVLLQALSQVSFAASVDETRPVLTGVLFLFKKGGVTLVATDGFRLSQKKLALKTFEKEKNMILPKGALLELSRLTNEDEDISFSVREEDNQVVFGVGDMVLTTRVLDGEFPDFEKIIPKETRVRVSVDKEDFLRGVKLASVFARDSANIVRLSLKKDGVFIQAESQMAGRGESVIEAKIEGSTTNGFEITFNYRFLEEFLHAVPGEDVVIGLSSENSPGVFTDPSDPNFLHLIMPVRVQG</sequence>
<evidence type="ECO:0000313" key="13">
    <source>
        <dbReference type="EMBL" id="OGM54966.1"/>
    </source>
</evidence>
<dbReference type="GO" id="GO:0008408">
    <property type="term" value="F:3'-5' exonuclease activity"/>
    <property type="evidence" value="ECO:0007669"/>
    <property type="project" value="InterPro"/>
</dbReference>
<comment type="caution">
    <text evidence="13">The sequence shown here is derived from an EMBL/GenBank/DDBJ whole genome shotgun (WGS) entry which is preliminary data.</text>
</comment>
<evidence type="ECO:0000256" key="8">
    <source>
        <dbReference type="ARBA" id="ARBA00023125"/>
    </source>
</evidence>
<keyword evidence="4 9" id="KW-0808">Transferase</keyword>
<gene>
    <name evidence="13" type="ORF">A3E15_00460</name>
</gene>
<evidence type="ECO:0000256" key="6">
    <source>
        <dbReference type="ARBA" id="ARBA00022705"/>
    </source>
</evidence>
<dbReference type="GO" id="GO:0003887">
    <property type="term" value="F:DNA-directed DNA polymerase activity"/>
    <property type="evidence" value="ECO:0007669"/>
    <property type="project" value="UniProtKB-UniRule"/>
</dbReference>
<accession>A0A1F8AT78</accession>
<evidence type="ECO:0000256" key="4">
    <source>
        <dbReference type="ARBA" id="ARBA00022679"/>
    </source>
</evidence>
<dbReference type="SMART" id="SM00480">
    <property type="entry name" value="POL3Bc"/>
    <property type="match status" value="1"/>
</dbReference>
<proteinExistence type="inferred from homology"/>
<dbReference type="PANTHER" id="PTHR30478:SF0">
    <property type="entry name" value="BETA SLIDING CLAMP"/>
    <property type="match status" value="1"/>
</dbReference>
<comment type="similarity">
    <text evidence="2 9">Belongs to the beta sliding clamp family.</text>
</comment>
<dbReference type="PANTHER" id="PTHR30478">
    <property type="entry name" value="DNA POLYMERASE III SUBUNIT BETA"/>
    <property type="match status" value="1"/>
</dbReference>
<evidence type="ECO:0000256" key="3">
    <source>
        <dbReference type="ARBA" id="ARBA00022490"/>
    </source>
</evidence>
<dbReference type="NCBIfam" id="TIGR00663">
    <property type="entry name" value="dnan"/>
    <property type="match status" value="1"/>
</dbReference>
<feature type="domain" description="DNA polymerase III beta sliding clamp N-terminal" evidence="10">
    <location>
        <begin position="1"/>
        <end position="118"/>
    </location>
</feature>
<comment type="function">
    <text evidence="9">Confers DNA tethering and processivity to DNA polymerases and other proteins. Acts as a clamp, forming a ring around DNA (a reaction catalyzed by the clamp-loading complex) which diffuses in an ATP-independent manner freely and bidirectionally along dsDNA. Initially characterized for its ability to contact the catalytic subunit of DNA polymerase III (Pol III), a complex, multichain enzyme responsible for most of the replicative synthesis in bacteria; Pol III exhibits 3'-5' exonuclease proofreading activity. The beta chain is required for initiation of replication as well as for processivity of DNA replication.</text>
</comment>
<reference evidence="13 14" key="1">
    <citation type="journal article" date="2016" name="Nat. Commun.">
        <title>Thousands of microbial genomes shed light on interconnected biogeochemical processes in an aquifer system.</title>
        <authorList>
            <person name="Anantharaman K."/>
            <person name="Brown C.T."/>
            <person name="Hug L.A."/>
            <person name="Sharon I."/>
            <person name="Castelle C.J."/>
            <person name="Probst A.J."/>
            <person name="Thomas B.C."/>
            <person name="Singh A."/>
            <person name="Wilkins M.J."/>
            <person name="Karaoz U."/>
            <person name="Brodie E.L."/>
            <person name="Williams K.H."/>
            <person name="Hubbard S.S."/>
            <person name="Banfield J.F."/>
        </authorList>
    </citation>
    <scope>NUCLEOTIDE SEQUENCE [LARGE SCALE GENOMIC DNA]</scope>
</reference>
<protein>
    <recommendedName>
        <fullName evidence="9">Beta sliding clamp</fullName>
    </recommendedName>
</protein>
<dbReference type="InterPro" id="IPR022635">
    <property type="entry name" value="DNA_polIII_beta_C"/>
</dbReference>
<evidence type="ECO:0000256" key="1">
    <source>
        <dbReference type="ARBA" id="ARBA00004496"/>
    </source>
</evidence>
<dbReference type="GO" id="GO:0009360">
    <property type="term" value="C:DNA polymerase III complex"/>
    <property type="evidence" value="ECO:0007669"/>
    <property type="project" value="InterPro"/>
</dbReference>
<feature type="domain" description="DNA polymerase III beta sliding clamp central" evidence="11">
    <location>
        <begin position="128"/>
        <end position="242"/>
    </location>
</feature>
<keyword evidence="7 9" id="KW-0239">DNA-directed DNA polymerase</keyword>
<evidence type="ECO:0000259" key="11">
    <source>
        <dbReference type="Pfam" id="PF02767"/>
    </source>
</evidence>
<evidence type="ECO:0000259" key="10">
    <source>
        <dbReference type="Pfam" id="PF00712"/>
    </source>
</evidence>
<evidence type="ECO:0000259" key="12">
    <source>
        <dbReference type="Pfam" id="PF02768"/>
    </source>
</evidence>
<dbReference type="SUPFAM" id="SSF55979">
    <property type="entry name" value="DNA clamp"/>
    <property type="match status" value="3"/>
</dbReference>
<name>A0A1F8AT78_9BACT</name>
<evidence type="ECO:0000256" key="9">
    <source>
        <dbReference type="PIRNR" id="PIRNR000804"/>
    </source>
</evidence>
<dbReference type="AlphaFoldDB" id="A0A1F8AT78"/>
<comment type="subunit">
    <text evidence="9">Forms a ring-shaped head-to-tail homodimer around DNA.</text>
</comment>
<dbReference type="CDD" id="cd00140">
    <property type="entry name" value="beta_clamp"/>
    <property type="match status" value="1"/>
</dbReference>
<dbReference type="GO" id="GO:0006271">
    <property type="term" value="P:DNA strand elongation involved in DNA replication"/>
    <property type="evidence" value="ECO:0007669"/>
    <property type="project" value="TreeGrafter"/>
</dbReference>
<dbReference type="InterPro" id="IPR001001">
    <property type="entry name" value="DNA_polIII_beta"/>
</dbReference>
<dbReference type="GO" id="GO:0003677">
    <property type="term" value="F:DNA binding"/>
    <property type="evidence" value="ECO:0007669"/>
    <property type="project" value="UniProtKB-UniRule"/>
</dbReference>
<dbReference type="Pfam" id="PF02768">
    <property type="entry name" value="DNA_pol3_beta_3"/>
    <property type="match status" value="1"/>
</dbReference>